<protein>
    <submittedName>
        <fullName evidence="2">Uncharacterized protein</fullName>
    </submittedName>
</protein>
<accession>A0AAN8I670</accession>
<organism evidence="2 3">
    <name type="scientific">Knufia fluminis</name>
    <dbReference type="NCBI Taxonomy" id="191047"/>
    <lineage>
        <taxon>Eukaryota</taxon>
        <taxon>Fungi</taxon>
        <taxon>Dikarya</taxon>
        <taxon>Ascomycota</taxon>
        <taxon>Pezizomycotina</taxon>
        <taxon>Eurotiomycetes</taxon>
        <taxon>Chaetothyriomycetidae</taxon>
        <taxon>Chaetothyriales</taxon>
        <taxon>Trichomeriaceae</taxon>
        <taxon>Knufia</taxon>
    </lineage>
</organism>
<evidence type="ECO:0000313" key="2">
    <source>
        <dbReference type="EMBL" id="KAK5951305.1"/>
    </source>
</evidence>
<keyword evidence="3" id="KW-1185">Reference proteome</keyword>
<evidence type="ECO:0000256" key="1">
    <source>
        <dbReference type="SAM" id="MobiDB-lite"/>
    </source>
</evidence>
<evidence type="ECO:0000313" key="3">
    <source>
        <dbReference type="Proteomes" id="UP001316803"/>
    </source>
</evidence>
<name>A0AAN8I670_9EURO</name>
<feature type="region of interest" description="Disordered" evidence="1">
    <location>
        <begin position="79"/>
        <end position="107"/>
    </location>
</feature>
<comment type="caution">
    <text evidence="2">The sequence shown here is derived from an EMBL/GenBank/DDBJ whole genome shotgun (WGS) entry which is preliminary data.</text>
</comment>
<proteinExistence type="predicted"/>
<reference evidence="2 3" key="1">
    <citation type="submission" date="2022-12" db="EMBL/GenBank/DDBJ databases">
        <title>Genomic features and morphological characterization of a novel Knufia sp. strain isolated from spacecraft assembly facility.</title>
        <authorList>
            <person name="Teixeira M."/>
            <person name="Chander A.M."/>
            <person name="Stajich J.E."/>
            <person name="Venkateswaran K."/>
        </authorList>
    </citation>
    <scope>NUCLEOTIDE SEQUENCE [LARGE SCALE GENOMIC DNA]</scope>
    <source>
        <strain evidence="2 3">FJI-L2-BK-P2</strain>
    </source>
</reference>
<sequence length="107" mass="12791">MEKWEELKAWRREKVDGFKAWKKIADERYVRRRDRYEKQIEAVHEPMKEHARSIWQGGMEKAKTQSRVVKDKLDEFRGRGEMLEVEDPKPRGGMRDRGVSSDKEAGE</sequence>
<dbReference type="EMBL" id="JAKLMC020000021">
    <property type="protein sequence ID" value="KAK5951305.1"/>
    <property type="molecule type" value="Genomic_DNA"/>
</dbReference>
<dbReference type="AlphaFoldDB" id="A0AAN8I670"/>
<dbReference type="Proteomes" id="UP001316803">
    <property type="component" value="Unassembled WGS sequence"/>
</dbReference>
<gene>
    <name evidence="2" type="ORF">OHC33_007723</name>
</gene>